<evidence type="ECO:0000256" key="2">
    <source>
        <dbReference type="SAM" id="Phobius"/>
    </source>
</evidence>
<keyword evidence="2" id="KW-0812">Transmembrane</keyword>
<evidence type="ECO:0000256" key="1">
    <source>
        <dbReference type="SAM" id="MobiDB-lite"/>
    </source>
</evidence>
<reference evidence="3" key="1">
    <citation type="journal article" date="2023" name="Front. Mar. Sci.">
        <title>A new Merluccius polli reference genome to investigate the effects of global change in West African waters.</title>
        <authorList>
            <person name="Mateo J.L."/>
            <person name="Blanco-Fernandez C."/>
            <person name="Garcia-Vazquez E."/>
            <person name="Machado-Schiaffino G."/>
        </authorList>
    </citation>
    <scope>NUCLEOTIDE SEQUENCE</scope>
    <source>
        <strain evidence="3">C29</strain>
        <tissue evidence="3">Fin</tissue>
    </source>
</reference>
<feature type="region of interest" description="Disordered" evidence="1">
    <location>
        <begin position="19"/>
        <end position="56"/>
    </location>
</feature>
<keyword evidence="2" id="KW-1133">Transmembrane helix</keyword>
<sequence length="244" mass="25605">MSGVDSCLLLSDADAQLTPAEGGGVDHEFDPIPVAGRKNSQVSGGHSRSNSGSSESSLNRSMMLVDQLIDLLGHAPVIVIVIIIIIIIIIIISDIRPAGGAGSSASRSMHVVVEPSLHTTPHSTSQAEEETSSKPKLLCHICSISDGDCLLLPSGPLHASHAHFTCTLHVHARSSPLAQTSRKVWVEGGRGVGLCRGAVLVVEATGSRLLGAWPGQKTGEGVGMWVRRAGLWWAEGNDGPAEWR</sequence>
<keyword evidence="2" id="KW-0472">Membrane</keyword>
<protein>
    <submittedName>
        <fullName evidence="3">Uncharacterized protein</fullName>
    </submittedName>
</protein>
<dbReference type="EMBL" id="JAOPHQ010003715">
    <property type="protein sequence ID" value="KAK0141999.1"/>
    <property type="molecule type" value="Genomic_DNA"/>
</dbReference>
<accession>A0AA47MKZ9</accession>
<feature type="transmembrane region" description="Helical" evidence="2">
    <location>
        <begin position="71"/>
        <end position="92"/>
    </location>
</feature>
<name>A0AA47MKZ9_MERPO</name>
<organism evidence="3 4">
    <name type="scientific">Merluccius polli</name>
    <name type="common">Benguela hake</name>
    <name type="synonym">Merluccius cadenati</name>
    <dbReference type="NCBI Taxonomy" id="89951"/>
    <lineage>
        <taxon>Eukaryota</taxon>
        <taxon>Metazoa</taxon>
        <taxon>Chordata</taxon>
        <taxon>Craniata</taxon>
        <taxon>Vertebrata</taxon>
        <taxon>Euteleostomi</taxon>
        <taxon>Actinopterygii</taxon>
        <taxon>Neopterygii</taxon>
        <taxon>Teleostei</taxon>
        <taxon>Neoteleostei</taxon>
        <taxon>Acanthomorphata</taxon>
        <taxon>Zeiogadaria</taxon>
        <taxon>Gadariae</taxon>
        <taxon>Gadiformes</taxon>
        <taxon>Gadoidei</taxon>
        <taxon>Merlucciidae</taxon>
        <taxon>Merluccius</taxon>
    </lineage>
</organism>
<keyword evidence="4" id="KW-1185">Reference proteome</keyword>
<proteinExistence type="predicted"/>
<comment type="caution">
    <text evidence="3">The sequence shown here is derived from an EMBL/GenBank/DDBJ whole genome shotgun (WGS) entry which is preliminary data.</text>
</comment>
<gene>
    <name evidence="3" type="ORF">N1851_020332</name>
</gene>
<dbReference type="Proteomes" id="UP001174136">
    <property type="component" value="Unassembled WGS sequence"/>
</dbReference>
<evidence type="ECO:0000313" key="3">
    <source>
        <dbReference type="EMBL" id="KAK0141999.1"/>
    </source>
</evidence>
<dbReference type="AlphaFoldDB" id="A0AA47MKZ9"/>
<feature type="compositionally biased region" description="Low complexity" evidence="1">
    <location>
        <begin position="43"/>
        <end position="56"/>
    </location>
</feature>
<evidence type="ECO:0000313" key="4">
    <source>
        <dbReference type="Proteomes" id="UP001174136"/>
    </source>
</evidence>